<evidence type="ECO:0000256" key="3">
    <source>
        <dbReference type="ARBA" id="ARBA00023125"/>
    </source>
</evidence>
<gene>
    <name evidence="6" type="ORF">LK03_19455</name>
</gene>
<dbReference type="OrthoDB" id="9803735at2"/>
<feature type="domain" description="HTH lysR-type" evidence="5">
    <location>
        <begin position="1"/>
        <end position="58"/>
    </location>
</feature>
<dbReference type="PANTHER" id="PTHR30126:SF77">
    <property type="entry name" value="TRANSCRIPTIONAL REGULATORY PROTEIN"/>
    <property type="match status" value="1"/>
</dbReference>
<evidence type="ECO:0000259" key="5">
    <source>
        <dbReference type="PROSITE" id="PS50931"/>
    </source>
</evidence>
<dbReference type="GO" id="GO:0000976">
    <property type="term" value="F:transcription cis-regulatory region binding"/>
    <property type="evidence" value="ECO:0007669"/>
    <property type="project" value="TreeGrafter"/>
</dbReference>
<dbReference type="RefSeq" id="WP_038414061.1">
    <property type="nucleotide sequence ID" value="NZ_CP009455.1"/>
</dbReference>
<accession>A0A089WXE7</accession>
<dbReference type="EMBL" id="CP009455">
    <property type="protein sequence ID" value="AIR91307.1"/>
    <property type="molecule type" value="Genomic_DNA"/>
</dbReference>
<dbReference type="GO" id="GO:0003700">
    <property type="term" value="F:DNA-binding transcription factor activity"/>
    <property type="evidence" value="ECO:0007669"/>
    <property type="project" value="InterPro"/>
</dbReference>
<dbReference type="PANTHER" id="PTHR30126">
    <property type="entry name" value="HTH-TYPE TRANSCRIPTIONAL REGULATOR"/>
    <property type="match status" value="1"/>
</dbReference>
<dbReference type="Gene3D" id="3.40.190.10">
    <property type="entry name" value="Periplasmic binding protein-like II"/>
    <property type="match status" value="2"/>
</dbReference>
<evidence type="ECO:0000256" key="1">
    <source>
        <dbReference type="ARBA" id="ARBA00009437"/>
    </source>
</evidence>
<dbReference type="Proteomes" id="UP000029493">
    <property type="component" value="Chromosome"/>
</dbReference>
<dbReference type="PRINTS" id="PR00039">
    <property type="entry name" value="HTHLYSR"/>
</dbReference>
<dbReference type="Pfam" id="PF03466">
    <property type="entry name" value="LysR_substrate"/>
    <property type="match status" value="1"/>
</dbReference>
<dbReference type="Gene3D" id="1.10.10.10">
    <property type="entry name" value="Winged helix-like DNA-binding domain superfamily/Winged helix DNA-binding domain"/>
    <property type="match status" value="1"/>
</dbReference>
<evidence type="ECO:0000256" key="4">
    <source>
        <dbReference type="ARBA" id="ARBA00023163"/>
    </source>
</evidence>
<evidence type="ECO:0000313" key="6">
    <source>
        <dbReference type="EMBL" id="AIR91307.1"/>
    </source>
</evidence>
<reference evidence="6 7" key="1">
    <citation type="submission" date="2014-09" db="EMBL/GenBank/DDBJ databases">
        <authorList>
            <person name="Chan K.-G."/>
        </authorList>
    </citation>
    <scope>NUCLEOTIDE SEQUENCE [LARGE SCALE GENOMIC DNA]</scope>
    <source>
        <strain evidence="6 7">ND07</strain>
    </source>
</reference>
<keyword evidence="4" id="KW-0804">Transcription</keyword>
<dbReference type="PROSITE" id="PS50931">
    <property type="entry name" value="HTH_LYSR"/>
    <property type="match status" value="1"/>
</dbReference>
<dbReference type="CDD" id="cd05466">
    <property type="entry name" value="PBP2_LTTR_substrate"/>
    <property type="match status" value="1"/>
</dbReference>
<dbReference type="InterPro" id="IPR005119">
    <property type="entry name" value="LysR_subst-bd"/>
</dbReference>
<keyword evidence="7" id="KW-1185">Reference proteome</keyword>
<dbReference type="STRING" id="157783.LK03_19455"/>
<dbReference type="SUPFAM" id="SSF46785">
    <property type="entry name" value="Winged helix' DNA-binding domain"/>
    <property type="match status" value="1"/>
</dbReference>
<dbReference type="FunFam" id="1.10.10.10:FF:000001">
    <property type="entry name" value="LysR family transcriptional regulator"/>
    <property type="match status" value="1"/>
</dbReference>
<dbReference type="SUPFAM" id="SSF53850">
    <property type="entry name" value="Periplasmic binding protein-like II"/>
    <property type="match status" value="1"/>
</dbReference>
<comment type="similarity">
    <text evidence="1">Belongs to the LysR transcriptional regulatory family.</text>
</comment>
<dbReference type="KEGG" id="psw:LK03_19455"/>
<dbReference type="InterPro" id="IPR036388">
    <property type="entry name" value="WH-like_DNA-bd_sf"/>
</dbReference>
<sequence length="301" mass="32906">MNLKFLETFIWVARLGSFRLAAQKLFSTQAAVSNRIAALEQDLGVRLFERDARGATLTPRGQALLGHAELVLDSSHALRQAAVADQPGRVRVGVMESVIHTWLAPFIQRVGSLYPALELDLQADTARNLAEQLRRGQLDLILQTDPLPDEGLRNAHLASYPMAWLARPASVWVATDLVQISQQRLITFSRHSRPHQDLLGLLHAHGLRAPRLCCINSVAAIERLLAEDFGIAALPPALVDDALRSGRLCQLSVQPLPADLQMFASWRVGAGLDRVENLVDAARTAAEAHAAGLPRGHARVN</sequence>
<protein>
    <submittedName>
        <fullName evidence="6">LysR family transcriptional regulator</fullName>
    </submittedName>
</protein>
<name>A0A089WXE7_9PSED</name>
<dbReference type="AlphaFoldDB" id="A0A089WXE7"/>
<dbReference type="InterPro" id="IPR000847">
    <property type="entry name" value="LysR_HTH_N"/>
</dbReference>
<keyword evidence="3" id="KW-0238">DNA-binding</keyword>
<dbReference type="InterPro" id="IPR036390">
    <property type="entry name" value="WH_DNA-bd_sf"/>
</dbReference>
<dbReference type="eggNOG" id="COG0583">
    <property type="taxonomic scope" value="Bacteria"/>
</dbReference>
<evidence type="ECO:0000256" key="2">
    <source>
        <dbReference type="ARBA" id="ARBA00023015"/>
    </source>
</evidence>
<proteinExistence type="inferred from homology"/>
<organism evidence="6 7">
    <name type="scientific">Pseudomonas cremoricolorata</name>
    <dbReference type="NCBI Taxonomy" id="157783"/>
    <lineage>
        <taxon>Bacteria</taxon>
        <taxon>Pseudomonadati</taxon>
        <taxon>Pseudomonadota</taxon>
        <taxon>Gammaproteobacteria</taxon>
        <taxon>Pseudomonadales</taxon>
        <taxon>Pseudomonadaceae</taxon>
        <taxon>Pseudomonas</taxon>
    </lineage>
</organism>
<keyword evidence="2" id="KW-0805">Transcription regulation</keyword>
<evidence type="ECO:0000313" key="7">
    <source>
        <dbReference type="Proteomes" id="UP000029493"/>
    </source>
</evidence>
<dbReference type="Pfam" id="PF00126">
    <property type="entry name" value="HTH_1"/>
    <property type="match status" value="1"/>
</dbReference>